<evidence type="ECO:0000259" key="3">
    <source>
        <dbReference type="PROSITE" id="PS50188"/>
    </source>
</evidence>
<dbReference type="Proteomes" id="UP000693970">
    <property type="component" value="Unassembled WGS sequence"/>
</dbReference>
<dbReference type="AlphaFoldDB" id="A0A9K3Q374"/>
<organism evidence="4 5">
    <name type="scientific">Nitzschia inconspicua</name>
    <dbReference type="NCBI Taxonomy" id="303405"/>
    <lineage>
        <taxon>Eukaryota</taxon>
        <taxon>Sar</taxon>
        <taxon>Stramenopiles</taxon>
        <taxon>Ochrophyta</taxon>
        <taxon>Bacillariophyta</taxon>
        <taxon>Bacillariophyceae</taxon>
        <taxon>Bacillariophycidae</taxon>
        <taxon>Bacillariales</taxon>
        <taxon>Bacillariaceae</taxon>
        <taxon>Nitzschia</taxon>
    </lineage>
</organism>
<dbReference type="OrthoDB" id="258495at2759"/>
<dbReference type="InterPro" id="IPR053822">
    <property type="entry name" value="SDE2-like_dom"/>
</dbReference>
<feature type="compositionally biased region" description="Basic and acidic residues" evidence="2">
    <location>
        <begin position="50"/>
        <end position="59"/>
    </location>
</feature>
<dbReference type="Pfam" id="PF13297">
    <property type="entry name" value="SDE2_2C"/>
    <property type="match status" value="1"/>
</dbReference>
<protein>
    <submittedName>
        <fullName evidence="4">Telomere stability protein</fullName>
    </submittedName>
</protein>
<evidence type="ECO:0000256" key="1">
    <source>
        <dbReference type="SAM" id="Coils"/>
    </source>
</evidence>
<dbReference type="EMBL" id="JAGRRH010000007">
    <property type="protein sequence ID" value="KAG7366644.1"/>
    <property type="molecule type" value="Genomic_DNA"/>
</dbReference>
<sequence>MGKKNRKNKKRKLSEENGHESSTTNNDGKEVTPLAKNEDAATHPILSQQGHDEKCSSNREEDEDFNPLLTQQAKFLSSLRPIEVTHYFSHDHVTPERRATLWMEQAELGEHLVNSYAWATPDDTALKIFQQFSPIIELGCGRNAYWATWMHRAGNVDVVAYDSNLQDGGVITNGNNHSPINKKKTKKMHKSAVLVQKGGPEVLKRPEHQQRTLFLCYPDEDDHVEHETSNSSSPPLPFGWHCLDKYSGTYVIHVGELGFLDPSNLSVEQAPWGRSSSLEFQQRLASEFHCLLKVQLPNWLHVRDSISVWKRSKICPIVFAAEDGDEDDEVVGYRHIPPDELLPQDVAAPCMAHLLPPKPTNAAEAAISADDENEANNDKQQLLIQFQSKTHILSVPSTVKHPDSIDDSKTSQAILQHIAKSTGWSASRLRISHWNYPFVHVTAQSSIRGGKGGFGTLLKGQSRQAGAKLTTDFGACRDLQGRRLRHVNDEIKLRKFRERQRREQAGEKVDQDELWKTPSGIYNWHLMTPTWADISKKAAFRIKRQFRQMEREDQKKAALKMEQEEMHQKTIVNYLAETTALSESIQQDLGDAIKQGLKKAQIVAKNAKKRKFPEDSLAEYDEEPAFTQEDRPSSLVSLTGEVVIEDSTAKASSTVQLQSKSDFMTAVLVLDGSKAATVSTCCYYEVTLITGGLAQIGWACLSGETGTFQPNNETGDGVGDDPSSFGVDGSRSLKFHDGKEWTYPIEWKAGDCLGCLLECDNSEMTKLSFSVNGKDLGVAFTTSLRHLIPAFSCNQGEILELHLSRDDCSYFPSGKPNVVPVKELLQESDTIQSGGEKVAESSEVTKSVTDESKPTSVPTPAPTTSLTPKEPMKPEPLDLDKFVSSKELEELGLERLKSALMAIQVKCGGTLEQRAERLFSLKGLERKEYPMKVRVKGFLE</sequence>
<keyword evidence="1" id="KW-0175">Coiled coil</keyword>
<dbReference type="SMART" id="SM00449">
    <property type="entry name" value="SPRY"/>
    <property type="match status" value="1"/>
</dbReference>
<feature type="compositionally biased region" description="Low complexity" evidence="2">
    <location>
        <begin position="854"/>
        <end position="868"/>
    </location>
</feature>
<dbReference type="Pfam" id="PF00622">
    <property type="entry name" value="SPRY"/>
    <property type="match status" value="1"/>
</dbReference>
<feature type="region of interest" description="Disordered" evidence="2">
    <location>
        <begin position="830"/>
        <end position="876"/>
    </location>
</feature>
<dbReference type="InterPro" id="IPR025086">
    <property type="entry name" value="SDE2/SF3A3_SAP"/>
</dbReference>
<proteinExistence type="predicted"/>
<reference evidence="4" key="1">
    <citation type="journal article" date="2021" name="Sci. Rep.">
        <title>Diploid genomic architecture of Nitzschia inconspicua, an elite biomass production diatom.</title>
        <authorList>
            <person name="Oliver A."/>
            <person name="Podell S."/>
            <person name="Pinowska A."/>
            <person name="Traller J.C."/>
            <person name="Smith S.R."/>
            <person name="McClure R."/>
            <person name="Beliaev A."/>
            <person name="Bohutskyi P."/>
            <person name="Hill E.A."/>
            <person name="Rabines A."/>
            <person name="Zheng H."/>
            <person name="Allen L.Z."/>
            <person name="Kuo A."/>
            <person name="Grigoriev I.V."/>
            <person name="Allen A.E."/>
            <person name="Hazlebeck D."/>
            <person name="Allen E.E."/>
        </authorList>
    </citation>
    <scope>NUCLEOTIDE SEQUENCE</scope>
    <source>
        <strain evidence="4">Hildebrandi</strain>
    </source>
</reference>
<gene>
    <name evidence="4" type="ORF">IV203_029314</name>
</gene>
<dbReference type="CDD" id="cd11709">
    <property type="entry name" value="SPRY"/>
    <property type="match status" value="1"/>
</dbReference>
<keyword evidence="5" id="KW-1185">Reference proteome</keyword>
<evidence type="ECO:0000313" key="5">
    <source>
        <dbReference type="Proteomes" id="UP000693970"/>
    </source>
</evidence>
<dbReference type="PROSITE" id="PS50188">
    <property type="entry name" value="B302_SPRY"/>
    <property type="match status" value="1"/>
</dbReference>
<dbReference type="PANTHER" id="PTHR39290:SF6">
    <property type="entry name" value="S-ADENOSYL-L-METHIONINE-DEPENDENT METHYLTRANSFERASES SUPERFAMILY PROTEIN"/>
    <property type="match status" value="1"/>
</dbReference>
<evidence type="ECO:0000256" key="2">
    <source>
        <dbReference type="SAM" id="MobiDB-lite"/>
    </source>
</evidence>
<dbReference type="Pfam" id="PF22782">
    <property type="entry name" value="SDE2"/>
    <property type="match status" value="1"/>
</dbReference>
<feature type="domain" description="B30.2/SPRY" evidence="3">
    <location>
        <begin position="604"/>
        <end position="810"/>
    </location>
</feature>
<comment type="caution">
    <text evidence="4">The sequence shown here is derived from an EMBL/GenBank/DDBJ whole genome shotgun (WGS) entry which is preliminary data.</text>
</comment>
<name>A0A9K3Q374_9STRA</name>
<feature type="compositionally biased region" description="Basic residues" evidence="2">
    <location>
        <begin position="1"/>
        <end position="12"/>
    </location>
</feature>
<reference evidence="4" key="2">
    <citation type="submission" date="2021-04" db="EMBL/GenBank/DDBJ databases">
        <authorList>
            <person name="Podell S."/>
        </authorList>
    </citation>
    <scope>NUCLEOTIDE SEQUENCE</scope>
    <source>
        <strain evidence="4">Hildebrandi</strain>
    </source>
</reference>
<dbReference type="InterPro" id="IPR003877">
    <property type="entry name" value="SPRY_dom"/>
</dbReference>
<dbReference type="PANTHER" id="PTHR39290">
    <property type="entry name" value="C3H1-TYPE DOMAIN-CONTAINING PROTEIN-RELATED"/>
    <property type="match status" value="1"/>
</dbReference>
<feature type="coiled-coil region" evidence="1">
    <location>
        <begin position="542"/>
        <end position="569"/>
    </location>
</feature>
<evidence type="ECO:0000313" key="4">
    <source>
        <dbReference type="EMBL" id="KAG7366644.1"/>
    </source>
</evidence>
<dbReference type="InterPro" id="IPR001870">
    <property type="entry name" value="B30.2/SPRY"/>
</dbReference>
<accession>A0A9K3Q374</accession>
<feature type="region of interest" description="Disordered" evidence="2">
    <location>
        <begin position="1"/>
        <end position="64"/>
    </location>
</feature>